<dbReference type="Proteomes" id="UP000224634">
    <property type="component" value="Unassembled WGS sequence"/>
</dbReference>
<dbReference type="AlphaFoldDB" id="A0A2B7Z0X5"/>
<proteinExistence type="predicted"/>
<protein>
    <recommendedName>
        <fullName evidence="4">Secreted protein</fullName>
    </recommendedName>
</protein>
<keyword evidence="3" id="KW-1185">Reference proteome</keyword>
<accession>A0A2B7Z0X5</accession>
<dbReference type="STRING" id="1447883.A0A2B7Z0X5"/>
<dbReference type="OrthoDB" id="3552888at2759"/>
<name>A0A2B7Z0X5_POLH7</name>
<feature type="chain" id="PRO_5013355836" description="Secreted protein" evidence="1">
    <location>
        <begin position="23"/>
        <end position="231"/>
    </location>
</feature>
<organism evidence="2 3">
    <name type="scientific">Polytolypa hystricis (strain UAMH7299)</name>
    <dbReference type="NCBI Taxonomy" id="1447883"/>
    <lineage>
        <taxon>Eukaryota</taxon>
        <taxon>Fungi</taxon>
        <taxon>Dikarya</taxon>
        <taxon>Ascomycota</taxon>
        <taxon>Pezizomycotina</taxon>
        <taxon>Eurotiomycetes</taxon>
        <taxon>Eurotiomycetidae</taxon>
        <taxon>Onygenales</taxon>
        <taxon>Onygenales incertae sedis</taxon>
        <taxon>Polytolypa</taxon>
    </lineage>
</organism>
<feature type="signal peptide" evidence="1">
    <location>
        <begin position="1"/>
        <end position="22"/>
    </location>
</feature>
<dbReference type="PANTHER" id="PTHR35605:SF1">
    <property type="entry name" value="ECP2 EFFECTOR PROTEIN DOMAIN-CONTAINING PROTEIN-RELATED"/>
    <property type="match status" value="1"/>
</dbReference>
<dbReference type="PANTHER" id="PTHR35605">
    <property type="entry name" value="ECP2 EFFECTOR PROTEIN DOMAIN-CONTAINING PROTEIN-RELATED"/>
    <property type="match status" value="1"/>
</dbReference>
<evidence type="ECO:0000313" key="2">
    <source>
        <dbReference type="EMBL" id="PGH26477.1"/>
    </source>
</evidence>
<reference evidence="2 3" key="1">
    <citation type="submission" date="2017-10" db="EMBL/GenBank/DDBJ databases">
        <title>Comparative genomics in systemic dimorphic fungi from Ajellomycetaceae.</title>
        <authorList>
            <person name="Munoz J.F."/>
            <person name="Mcewen J.G."/>
            <person name="Clay O.K."/>
            <person name="Cuomo C.A."/>
        </authorList>
    </citation>
    <scope>NUCLEOTIDE SEQUENCE [LARGE SCALE GENOMIC DNA]</scope>
    <source>
        <strain evidence="2 3">UAMH7299</strain>
    </source>
</reference>
<sequence>MMLPTLSSTLLVLLGAAATSRAVAIDTTNTADLAARDGPTDLLEGYEVVGELTWIGSVEEGGPEYTFTGNAESILKEILALNPNYAPALEDPPPAENSTNVLAERSKGNIYCNFGGNGEIEVGRIEKEERYLRSLGTSKCHVGAGPGKCVRVSCSYNAGVWLCNDNKYAVSPRCTSLADYVRNIINRCQRHLYAPCWWNEGKTCTTVDEWRVRGQQFDSDGYNVIIGSSKC</sequence>
<comment type="caution">
    <text evidence="2">The sequence shown here is derived from an EMBL/GenBank/DDBJ whole genome shotgun (WGS) entry which is preliminary data.</text>
</comment>
<evidence type="ECO:0000256" key="1">
    <source>
        <dbReference type="SAM" id="SignalP"/>
    </source>
</evidence>
<dbReference type="EMBL" id="PDNA01000016">
    <property type="protein sequence ID" value="PGH26477.1"/>
    <property type="molecule type" value="Genomic_DNA"/>
</dbReference>
<gene>
    <name evidence="2" type="ORF">AJ80_01791</name>
</gene>
<evidence type="ECO:0008006" key="4">
    <source>
        <dbReference type="Google" id="ProtNLM"/>
    </source>
</evidence>
<keyword evidence="1" id="KW-0732">Signal</keyword>
<evidence type="ECO:0000313" key="3">
    <source>
        <dbReference type="Proteomes" id="UP000224634"/>
    </source>
</evidence>